<evidence type="ECO:0000313" key="7">
    <source>
        <dbReference type="EMBL" id="SFG64408.1"/>
    </source>
</evidence>
<dbReference type="InterPro" id="IPR033855">
    <property type="entry name" value="Protein_C"/>
</dbReference>
<dbReference type="PANTHER" id="PTHR33209">
    <property type="entry name" value="PROTEASE 4"/>
    <property type="match status" value="1"/>
</dbReference>
<evidence type="ECO:0000256" key="2">
    <source>
        <dbReference type="ARBA" id="ARBA00022670"/>
    </source>
</evidence>
<dbReference type="GO" id="GO:0008236">
    <property type="term" value="F:serine-type peptidase activity"/>
    <property type="evidence" value="ECO:0007669"/>
    <property type="project" value="UniProtKB-KW"/>
</dbReference>
<evidence type="ECO:0000259" key="5">
    <source>
        <dbReference type="Pfam" id="PF01343"/>
    </source>
</evidence>
<dbReference type="InterPro" id="IPR029045">
    <property type="entry name" value="ClpP/crotonase-like_dom_sf"/>
</dbReference>
<proteinExistence type="inferred from homology"/>
<keyword evidence="2 6" id="KW-0645">Protease</keyword>
<accession>A0AAE8HQ41</accession>
<feature type="domain" description="Peptidase S49" evidence="5">
    <location>
        <begin position="142"/>
        <end position="286"/>
    </location>
</feature>
<dbReference type="Pfam" id="PF01343">
    <property type="entry name" value="Peptidase_S49"/>
    <property type="match status" value="1"/>
</dbReference>
<dbReference type="Proteomes" id="UP000199140">
    <property type="component" value="Unassembled WGS sequence"/>
</dbReference>
<comment type="similarity">
    <text evidence="1">Belongs to the peptidase S49 family.</text>
</comment>
<dbReference type="RefSeq" id="WP_075380333.1">
    <property type="nucleotide sequence ID" value="NZ_FOPK01000006.1"/>
</dbReference>
<dbReference type="EMBL" id="FOPK01000006">
    <property type="protein sequence ID" value="SFG64408.1"/>
    <property type="molecule type" value="Genomic_DNA"/>
</dbReference>
<dbReference type="SUPFAM" id="SSF52096">
    <property type="entry name" value="ClpP/crotonase"/>
    <property type="match status" value="1"/>
</dbReference>
<dbReference type="AlphaFoldDB" id="A0AAE8HQ41"/>
<dbReference type="KEGG" id="mphy:MCBMB27_02096"/>
<evidence type="ECO:0000256" key="1">
    <source>
        <dbReference type="ARBA" id="ARBA00008683"/>
    </source>
</evidence>
<organism evidence="7 9">
    <name type="scientific">Methylobacterium phyllosphaerae</name>
    <dbReference type="NCBI Taxonomy" id="418223"/>
    <lineage>
        <taxon>Bacteria</taxon>
        <taxon>Pseudomonadati</taxon>
        <taxon>Pseudomonadota</taxon>
        <taxon>Alphaproteobacteria</taxon>
        <taxon>Hyphomicrobiales</taxon>
        <taxon>Methylobacteriaceae</taxon>
        <taxon>Methylobacterium</taxon>
    </lineage>
</organism>
<dbReference type="InterPro" id="IPR002142">
    <property type="entry name" value="Peptidase_S49"/>
</dbReference>
<reference evidence="6 8" key="1">
    <citation type="submission" date="2016-04" db="EMBL/GenBank/DDBJ databases">
        <title>Complete genome sequencing and analysis of CBMB27, Methylobacterium phyllosphaerae isolated from leaf tissues of rice (Oryza sativa L.).</title>
        <authorList>
            <person name="Lee Y."/>
            <person name="Hwangbo K."/>
            <person name="Chung H."/>
            <person name="Yoo J."/>
            <person name="Kim K.Y."/>
            <person name="Sa T.M."/>
            <person name="Um Y."/>
            <person name="Madhaiyan M."/>
        </authorList>
    </citation>
    <scope>NUCLEOTIDE SEQUENCE [LARGE SCALE GENOMIC DNA]</scope>
    <source>
        <strain evidence="6 8">CBMB27</strain>
    </source>
</reference>
<dbReference type="GO" id="GO:0006508">
    <property type="term" value="P:proteolysis"/>
    <property type="evidence" value="ECO:0007669"/>
    <property type="project" value="UniProtKB-KW"/>
</dbReference>
<keyword evidence="8" id="KW-1185">Reference proteome</keyword>
<keyword evidence="3" id="KW-0378">Hydrolase</keyword>
<dbReference type="Gene3D" id="6.20.330.10">
    <property type="match status" value="1"/>
</dbReference>
<evidence type="ECO:0000313" key="9">
    <source>
        <dbReference type="Proteomes" id="UP000199140"/>
    </source>
</evidence>
<evidence type="ECO:0000256" key="4">
    <source>
        <dbReference type="ARBA" id="ARBA00022825"/>
    </source>
</evidence>
<name>A0AAE8HQ41_9HYPH</name>
<evidence type="ECO:0000313" key="6">
    <source>
        <dbReference type="EMBL" id="APT31387.1"/>
    </source>
</evidence>
<evidence type="ECO:0000256" key="3">
    <source>
        <dbReference type="ARBA" id="ARBA00022801"/>
    </source>
</evidence>
<protein>
    <submittedName>
        <fullName evidence="6">Capsid assembly protease C</fullName>
    </submittedName>
    <submittedName>
        <fullName evidence="7">Signal peptide peptidase SppA</fullName>
    </submittedName>
</protein>
<dbReference type="EMBL" id="CP015367">
    <property type="protein sequence ID" value="APT31387.1"/>
    <property type="molecule type" value="Genomic_DNA"/>
</dbReference>
<dbReference type="Gene3D" id="3.90.226.10">
    <property type="entry name" value="2-enoyl-CoA Hydratase, Chain A, domain 1"/>
    <property type="match status" value="1"/>
</dbReference>
<sequence length="359" mass="35872">MTSLPHIASLVLNRPLAILPSKLETIAAVLGGRIGLEVSGLTPEASRFVGSHVDRQAPGSQGSLPYRRTAAGTALIPVIGSTVNRGAWIGASSGLVSYEGLKFQLAHASQDDRTRAVLLDFECPGGEAVGAFEAAAVVRQVAALKPVVAVVNGLCASAAYAMASGATRIVTTPSGIAGSVGVVMLHTDVSGALTKAGVKPTLIYAGAHKVDGHPYGPLPASVKADLRAEIDAFYSAFVGCVAAGRANLTAEAIRSTEARTYMGAAAVAAGLADEIGTFEGALVDLEAGRIGLGTPQGSPTATRAGSSAPASSDASVAALNATLAGRAGAVIPAAASSRDAVARLNATLPRGAHIPETAR</sequence>
<dbReference type="CDD" id="cd07022">
    <property type="entry name" value="S49_Sppa_36K_type"/>
    <property type="match status" value="1"/>
</dbReference>
<keyword evidence="4" id="KW-0720">Serine protease</keyword>
<evidence type="ECO:0000313" key="8">
    <source>
        <dbReference type="Proteomes" id="UP000185487"/>
    </source>
</evidence>
<dbReference type="PANTHER" id="PTHR33209:SF1">
    <property type="entry name" value="PEPTIDASE S49 DOMAIN-CONTAINING PROTEIN"/>
    <property type="match status" value="1"/>
</dbReference>
<gene>
    <name evidence="6" type="ORF">MCBMB27_02096</name>
    <name evidence="7" type="ORF">SAMN05192567_10645</name>
</gene>
<dbReference type="Proteomes" id="UP000185487">
    <property type="component" value="Chromosome"/>
</dbReference>
<reference evidence="7 9" key="2">
    <citation type="submission" date="2016-10" db="EMBL/GenBank/DDBJ databases">
        <authorList>
            <person name="Varghese N."/>
            <person name="Submissions S."/>
        </authorList>
    </citation>
    <scope>NUCLEOTIDE SEQUENCE [LARGE SCALE GENOMIC DNA]</scope>
    <source>
        <strain evidence="7 9">CBMB27</strain>
    </source>
</reference>